<evidence type="ECO:0000313" key="2">
    <source>
        <dbReference type="EMBL" id="EJD34657.1"/>
    </source>
</evidence>
<dbReference type="OMA" id="NICAMAE"/>
<sequence>ILRDHQFWDNLRSILMHLEPLARAANATQGDSARLDIVLVTLANLFYYYSSTAALVREVADAVLRSLEKRWAAADQDIFLLALVLNPYVRLSCFSLRSPFRTPGNICAMAEAAFTRFYGMEPGVEFGDELVSYLTKKGTWSDERMKLKHRKEQAKAERVEVDLIRLWREWTPICDEDDSDSTMDMPTTGAGRLALLATRILAMVPNSTSVERIFSLFGIIHTKHRNRLSKHKVRKQTLIRVDTARKFSSGVRQKRKFGAMSDDEDDDATDTSFDRLPARSL</sequence>
<gene>
    <name evidence="2" type="ORF">AURDEDRAFT_41180</name>
</gene>
<proteinExistence type="predicted"/>
<feature type="non-terminal residue" evidence="2">
    <location>
        <position position="1"/>
    </location>
</feature>
<dbReference type="InterPro" id="IPR012337">
    <property type="entry name" value="RNaseH-like_sf"/>
</dbReference>
<evidence type="ECO:0008006" key="4">
    <source>
        <dbReference type="Google" id="ProtNLM"/>
    </source>
</evidence>
<feature type="non-terminal residue" evidence="2">
    <location>
        <position position="281"/>
    </location>
</feature>
<evidence type="ECO:0000256" key="1">
    <source>
        <dbReference type="SAM" id="MobiDB-lite"/>
    </source>
</evidence>
<dbReference type="InParanoid" id="J0WQ77"/>
<organism evidence="2 3">
    <name type="scientific">Auricularia subglabra (strain TFB-10046 / SS5)</name>
    <name type="common">White-rot fungus</name>
    <name type="synonym">Auricularia delicata (strain TFB10046)</name>
    <dbReference type="NCBI Taxonomy" id="717982"/>
    <lineage>
        <taxon>Eukaryota</taxon>
        <taxon>Fungi</taxon>
        <taxon>Dikarya</taxon>
        <taxon>Basidiomycota</taxon>
        <taxon>Agaricomycotina</taxon>
        <taxon>Agaricomycetes</taxon>
        <taxon>Auriculariales</taxon>
        <taxon>Auriculariaceae</taxon>
        <taxon>Auricularia</taxon>
    </lineage>
</organism>
<reference evidence="3" key="1">
    <citation type="journal article" date="2012" name="Science">
        <title>The Paleozoic origin of enzymatic lignin decomposition reconstructed from 31 fungal genomes.</title>
        <authorList>
            <person name="Floudas D."/>
            <person name="Binder M."/>
            <person name="Riley R."/>
            <person name="Barry K."/>
            <person name="Blanchette R.A."/>
            <person name="Henrissat B."/>
            <person name="Martinez A.T."/>
            <person name="Otillar R."/>
            <person name="Spatafora J.W."/>
            <person name="Yadav J.S."/>
            <person name="Aerts A."/>
            <person name="Benoit I."/>
            <person name="Boyd A."/>
            <person name="Carlson A."/>
            <person name="Copeland A."/>
            <person name="Coutinho P.M."/>
            <person name="de Vries R.P."/>
            <person name="Ferreira P."/>
            <person name="Findley K."/>
            <person name="Foster B."/>
            <person name="Gaskell J."/>
            <person name="Glotzer D."/>
            <person name="Gorecki P."/>
            <person name="Heitman J."/>
            <person name="Hesse C."/>
            <person name="Hori C."/>
            <person name="Igarashi K."/>
            <person name="Jurgens J.A."/>
            <person name="Kallen N."/>
            <person name="Kersten P."/>
            <person name="Kohler A."/>
            <person name="Kuees U."/>
            <person name="Kumar T.K.A."/>
            <person name="Kuo A."/>
            <person name="LaButti K."/>
            <person name="Larrondo L.F."/>
            <person name="Lindquist E."/>
            <person name="Ling A."/>
            <person name="Lombard V."/>
            <person name="Lucas S."/>
            <person name="Lundell T."/>
            <person name="Martin R."/>
            <person name="McLaughlin D.J."/>
            <person name="Morgenstern I."/>
            <person name="Morin E."/>
            <person name="Murat C."/>
            <person name="Nagy L.G."/>
            <person name="Nolan M."/>
            <person name="Ohm R.A."/>
            <person name="Patyshakuliyeva A."/>
            <person name="Rokas A."/>
            <person name="Ruiz-Duenas F.J."/>
            <person name="Sabat G."/>
            <person name="Salamov A."/>
            <person name="Samejima M."/>
            <person name="Schmutz J."/>
            <person name="Slot J.C."/>
            <person name="St John F."/>
            <person name="Stenlid J."/>
            <person name="Sun H."/>
            <person name="Sun S."/>
            <person name="Syed K."/>
            <person name="Tsang A."/>
            <person name="Wiebenga A."/>
            <person name="Young D."/>
            <person name="Pisabarro A."/>
            <person name="Eastwood D.C."/>
            <person name="Martin F."/>
            <person name="Cullen D."/>
            <person name="Grigoriev I.V."/>
            <person name="Hibbett D.S."/>
        </authorList>
    </citation>
    <scope>NUCLEOTIDE SEQUENCE [LARGE SCALE GENOMIC DNA]</scope>
    <source>
        <strain evidence="3">TFB10046</strain>
    </source>
</reference>
<protein>
    <recommendedName>
        <fullName evidence="4">HAT C-terminal dimerisation domain-containing protein</fullName>
    </recommendedName>
</protein>
<dbReference type="KEGG" id="adl:AURDEDRAFT_41180"/>
<keyword evidence="3" id="KW-1185">Reference proteome</keyword>
<dbReference type="EMBL" id="JH687929">
    <property type="protein sequence ID" value="EJD34657.1"/>
    <property type="molecule type" value="Genomic_DNA"/>
</dbReference>
<dbReference type="SUPFAM" id="SSF53098">
    <property type="entry name" value="Ribonuclease H-like"/>
    <property type="match status" value="1"/>
</dbReference>
<accession>J0WQ77</accession>
<name>J0WQ77_AURST</name>
<feature type="compositionally biased region" description="Basic and acidic residues" evidence="1">
    <location>
        <begin position="272"/>
        <end position="281"/>
    </location>
</feature>
<dbReference type="AlphaFoldDB" id="J0WQ77"/>
<dbReference type="Proteomes" id="UP000006514">
    <property type="component" value="Unassembled WGS sequence"/>
</dbReference>
<feature type="region of interest" description="Disordered" evidence="1">
    <location>
        <begin position="253"/>
        <end position="281"/>
    </location>
</feature>
<dbReference type="OrthoDB" id="2423954at2759"/>
<evidence type="ECO:0000313" key="3">
    <source>
        <dbReference type="Proteomes" id="UP000006514"/>
    </source>
</evidence>